<gene>
    <name evidence="2" type="ORF">FMM80_09740</name>
</gene>
<sequence>MIEKRNGKELSIEEVHESLKQMLRIIDSTCKENGIIYFLSGGTAIGAIREKGIIPWDDDMDIMLPREDYEKLIVLLEDKREDYFKVYSLHDKTWNRPYSCYVDERTYGKHELVDYSHLGVTLDILPLDGLPKNSSDVKKYYKRLRVIYALYYSSLKVNYAPEEKMIFLKKIVSIFTKLIGAHRLCTQIDNRAKRLSFNVYEYVGCSVLIHFMEKEWFRKEWFKNQVFVPFEDAAYPVMNGFDEYLTALYGDYMKRPACEGNPDHHTSYFWKMGSDANN</sequence>
<dbReference type="RefSeq" id="WP_004072710.1">
    <property type="nucleotide sequence ID" value="NZ_VIRB01000061.1"/>
</dbReference>
<dbReference type="AlphaFoldDB" id="A0A9X5H4M6"/>
<dbReference type="PANTHER" id="PTHR43404:SF2">
    <property type="entry name" value="LIPOPOLYSACCHARIDE CHOLINEPHOSPHOTRANSFERASE LICD"/>
    <property type="match status" value="1"/>
</dbReference>
<dbReference type="Proteomes" id="UP000474104">
    <property type="component" value="Unassembled WGS sequence"/>
</dbReference>
<reference evidence="2 3" key="1">
    <citation type="submission" date="2019-07" db="EMBL/GenBank/DDBJ databases">
        <title>Draft genome sequences of 15 bacterial species constituting the stable defined intestinal microbiota of the GM15 gnotobiotic mouse model.</title>
        <authorList>
            <person name="Elie C."/>
            <person name="Mathieu A."/>
            <person name="Saliou A."/>
            <person name="Darnaud M."/>
            <person name="Leulier F."/>
            <person name="Tamellini A."/>
        </authorList>
    </citation>
    <scope>NUCLEOTIDE SEQUENCE [LARGE SCALE GENOMIC DNA]</scope>
    <source>
        <strain evidence="3">ASF 502</strain>
    </source>
</reference>
<dbReference type="EMBL" id="VIRB01000061">
    <property type="protein sequence ID" value="NDO68947.1"/>
    <property type="molecule type" value="Genomic_DNA"/>
</dbReference>
<dbReference type="InterPro" id="IPR007074">
    <property type="entry name" value="LicD/FKTN/FKRP_NTP_transf"/>
</dbReference>
<proteinExistence type="predicted"/>
<evidence type="ECO:0000259" key="1">
    <source>
        <dbReference type="Pfam" id="PF04991"/>
    </source>
</evidence>
<dbReference type="OrthoDB" id="9786100at2"/>
<dbReference type="GO" id="GO:0009100">
    <property type="term" value="P:glycoprotein metabolic process"/>
    <property type="evidence" value="ECO:0007669"/>
    <property type="project" value="UniProtKB-ARBA"/>
</dbReference>
<evidence type="ECO:0000313" key="2">
    <source>
        <dbReference type="EMBL" id="NDO68947.1"/>
    </source>
</evidence>
<comment type="caution">
    <text evidence="2">The sequence shown here is derived from an EMBL/GenBank/DDBJ whole genome shotgun (WGS) entry which is preliminary data.</text>
</comment>
<dbReference type="InterPro" id="IPR052942">
    <property type="entry name" value="LPS_cholinephosphotransferase"/>
</dbReference>
<accession>A0A9X5H4M6</accession>
<protein>
    <submittedName>
        <fullName evidence="2">LicD family protein</fullName>
    </submittedName>
</protein>
<organism evidence="2 3">
    <name type="scientific">Schaedlerella arabinosiphila</name>
    <dbReference type="NCBI Taxonomy" id="2044587"/>
    <lineage>
        <taxon>Bacteria</taxon>
        <taxon>Bacillati</taxon>
        <taxon>Bacillota</taxon>
        <taxon>Clostridia</taxon>
        <taxon>Lachnospirales</taxon>
        <taxon>Lachnospiraceae</taxon>
        <taxon>Schaedlerella</taxon>
    </lineage>
</organism>
<feature type="domain" description="LicD/FKTN/FKRP nucleotidyltransferase" evidence="1">
    <location>
        <begin position="30"/>
        <end position="250"/>
    </location>
</feature>
<dbReference type="Pfam" id="PF04991">
    <property type="entry name" value="LicD"/>
    <property type="match status" value="1"/>
</dbReference>
<evidence type="ECO:0000313" key="3">
    <source>
        <dbReference type="Proteomes" id="UP000474104"/>
    </source>
</evidence>
<name>A0A9X5H4M6_9FIRM</name>
<dbReference type="PANTHER" id="PTHR43404">
    <property type="entry name" value="LIPOPOLYSACCHARIDE CHOLINEPHOSPHOTRANSFERASE LICD"/>
    <property type="match status" value="1"/>
</dbReference>